<dbReference type="InterPro" id="IPR001471">
    <property type="entry name" value="AP2/ERF_dom"/>
</dbReference>
<keyword evidence="6" id="KW-0804">Transcription</keyword>
<dbReference type="PANTHER" id="PTHR11847:SF22">
    <property type="entry name" value="LARGE RIBOSOMAL SUBUNIT PROTEIN EL15Y-RELATED"/>
    <property type="match status" value="1"/>
</dbReference>
<dbReference type="InterPro" id="IPR024794">
    <property type="entry name" value="Rbsml_eL15_core_dom_sf"/>
</dbReference>
<dbReference type="PANTHER" id="PTHR11847">
    <property type="entry name" value="RIBOSOMAL PROTEIN L15"/>
    <property type="match status" value="1"/>
</dbReference>
<evidence type="ECO:0000313" key="12">
    <source>
        <dbReference type="EMBL" id="KAK8587369.1"/>
    </source>
</evidence>
<reference evidence="12 13" key="1">
    <citation type="journal article" date="2024" name="G3 (Bethesda)">
        <title>Genome assembly of Hibiscus sabdariffa L. provides insights into metabolisms of medicinal natural products.</title>
        <authorList>
            <person name="Kim T."/>
        </authorList>
    </citation>
    <scope>NUCLEOTIDE SEQUENCE [LARGE SCALE GENOMIC DNA]</scope>
    <source>
        <strain evidence="12">TK-2024</strain>
        <tissue evidence="12">Old leaves</tissue>
    </source>
</reference>
<dbReference type="NCBIfam" id="NF003269">
    <property type="entry name" value="PRK04243.1"/>
    <property type="match status" value="1"/>
</dbReference>
<dbReference type="PRINTS" id="PR00367">
    <property type="entry name" value="ETHRSPELEMNT"/>
</dbReference>
<dbReference type="Gene3D" id="3.30.730.10">
    <property type="entry name" value="AP2/ERF domain"/>
    <property type="match status" value="1"/>
</dbReference>
<comment type="subcellular location">
    <subcellularLocation>
        <location evidence="1">Nucleus</location>
    </subcellularLocation>
</comment>
<evidence type="ECO:0000259" key="11">
    <source>
        <dbReference type="PROSITE" id="PS51032"/>
    </source>
</evidence>
<evidence type="ECO:0000256" key="1">
    <source>
        <dbReference type="ARBA" id="ARBA00004123"/>
    </source>
</evidence>
<evidence type="ECO:0000313" key="13">
    <source>
        <dbReference type="Proteomes" id="UP001472677"/>
    </source>
</evidence>
<evidence type="ECO:0000256" key="5">
    <source>
        <dbReference type="ARBA" id="ARBA00023125"/>
    </source>
</evidence>
<dbReference type="InterPro" id="IPR020925">
    <property type="entry name" value="Ribosomal_eL15_CS"/>
</dbReference>
<name>A0ABR2FTH9_9ROSI</name>
<feature type="compositionally biased region" description="Basic residues" evidence="10">
    <location>
        <begin position="482"/>
        <end position="502"/>
    </location>
</feature>
<comment type="similarity">
    <text evidence="2 9">Belongs to the eukaryotic ribosomal protein eL15 family.</text>
</comment>
<dbReference type="InterPro" id="IPR000439">
    <property type="entry name" value="Ribosomal_eL15"/>
</dbReference>
<dbReference type="Proteomes" id="UP001472677">
    <property type="component" value="Unassembled WGS sequence"/>
</dbReference>
<dbReference type="SMART" id="SM00380">
    <property type="entry name" value="AP2"/>
    <property type="match status" value="1"/>
</dbReference>
<evidence type="ECO:0000256" key="2">
    <source>
        <dbReference type="ARBA" id="ARBA00006857"/>
    </source>
</evidence>
<evidence type="ECO:0000256" key="10">
    <source>
        <dbReference type="SAM" id="MobiDB-lite"/>
    </source>
</evidence>
<dbReference type="InterPro" id="IPR012678">
    <property type="entry name" value="Ribosomal_uL23/eL15/eS24_sf"/>
</dbReference>
<proteinExistence type="inferred from homology"/>
<keyword evidence="7" id="KW-0539">Nucleus</keyword>
<feature type="region of interest" description="Disordered" evidence="10">
    <location>
        <begin position="478"/>
        <end position="502"/>
    </location>
</feature>
<evidence type="ECO:0000256" key="3">
    <source>
        <dbReference type="ARBA" id="ARBA00022980"/>
    </source>
</evidence>
<keyword evidence="13" id="KW-1185">Reference proteome</keyword>
<dbReference type="SMART" id="SM01384">
    <property type="entry name" value="Ribosomal_L15e"/>
    <property type="match status" value="1"/>
</dbReference>
<dbReference type="Pfam" id="PF00827">
    <property type="entry name" value="Ribosomal_L15e"/>
    <property type="match status" value="1"/>
</dbReference>
<keyword evidence="8 9" id="KW-0687">Ribonucleoprotein</keyword>
<evidence type="ECO:0000256" key="7">
    <source>
        <dbReference type="ARBA" id="ARBA00023242"/>
    </source>
</evidence>
<keyword evidence="5" id="KW-0238">DNA-binding</keyword>
<sequence length="517" mass="59376">MAGNYKKLSHELLLLQAICTLHNFLLYYFKTMSTTEVPLATEFEAPSSASLPVNELTVEACKSEKTRESKIGIETKGKVKNEEMFEGKHPTYRGVRMRQWGKWVSEIREPRKKSRIWLGTFETAEMAARAHDVAALKIKGKSAYLNFPELAHELPRPLSSSPKDIQAAAAIAAATSYAKRSREVENDGQIVDRFVPRSCRDSSSSPLINDDHDDAFVDLPDLLLRMDRQIDEFWSSFPWPSTATGDDTVENGFGEGQILRLLVWAGQPLPPMGPVAGCYTIGLFLYKRLECPLPLSFRLWEPKNPSQSLRSSPMGAYKYVSELWRKKQSDVMRFLQRVRCWEYRQHPAIVRVNHPTRPDKARRLGYKAKQGYVVYRVRVRRGGRKRPVPKGIVYGKPTNQGVTQLKFQRSKRSVAEERAGRKLGGLRVVNSYWINEDSTYKYFEVILVDVAHNAIRNDPRINWICNPVHKHRELRGLTSAGKKNRGLHGKGHLHHKNRPSRRATWKRNNTLSLRRYR</sequence>
<evidence type="ECO:0000256" key="6">
    <source>
        <dbReference type="ARBA" id="ARBA00023163"/>
    </source>
</evidence>
<evidence type="ECO:0000256" key="8">
    <source>
        <dbReference type="ARBA" id="ARBA00023274"/>
    </source>
</evidence>
<dbReference type="SUPFAM" id="SSF54189">
    <property type="entry name" value="Ribosomal proteins S24e, L23 and L15e"/>
    <property type="match status" value="1"/>
</dbReference>
<keyword evidence="3 9" id="KW-0689">Ribosomal protein</keyword>
<dbReference type="Gene3D" id="3.40.1120.10">
    <property type="entry name" value="Ribosomal protein l15e"/>
    <property type="match status" value="1"/>
</dbReference>
<organism evidence="12 13">
    <name type="scientific">Hibiscus sabdariffa</name>
    <name type="common">roselle</name>
    <dbReference type="NCBI Taxonomy" id="183260"/>
    <lineage>
        <taxon>Eukaryota</taxon>
        <taxon>Viridiplantae</taxon>
        <taxon>Streptophyta</taxon>
        <taxon>Embryophyta</taxon>
        <taxon>Tracheophyta</taxon>
        <taxon>Spermatophyta</taxon>
        <taxon>Magnoliopsida</taxon>
        <taxon>eudicotyledons</taxon>
        <taxon>Gunneridae</taxon>
        <taxon>Pentapetalae</taxon>
        <taxon>rosids</taxon>
        <taxon>malvids</taxon>
        <taxon>Malvales</taxon>
        <taxon>Malvaceae</taxon>
        <taxon>Malvoideae</taxon>
        <taxon>Hibiscus</taxon>
    </lineage>
</organism>
<keyword evidence="4" id="KW-0805">Transcription regulation</keyword>
<accession>A0ABR2FTH9</accession>
<dbReference type="InterPro" id="IPR036955">
    <property type="entry name" value="AP2/ERF_dom_sf"/>
</dbReference>
<gene>
    <name evidence="12" type="ORF">V6N12_021865</name>
</gene>
<evidence type="ECO:0000256" key="4">
    <source>
        <dbReference type="ARBA" id="ARBA00023015"/>
    </source>
</evidence>
<comment type="caution">
    <text evidence="12">The sequence shown here is derived from an EMBL/GenBank/DDBJ whole genome shotgun (WGS) entry which is preliminary data.</text>
</comment>
<dbReference type="EMBL" id="JBBPBM010000004">
    <property type="protein sequence ID" value="KAK8587369.1"/>
    <property type="molecule type" value="Genomic_DNA"/>
</dbReference>
<dbReference type="PROSITE" id="PS51032">
    <property type="entry name" value="AP2_ERF"/>
    <property type="match status" value="1"/>
</dbReference>
<dbReference type="SUPFAM" id="SSF54171">
    <property type="entry name" value="DNA-binding domain"/>
    <property type="match status" value="1"/>
</dbReference>
<protein>
    <recommendedName>
        <fullName evidence="9">Ribosomal protein L15</fullName>
    </recommendedName>
</protein>
<dbReference type="InterPro" id="IPR016177">
    <property type="entry name" value="DNA-bd_dom_sf"/>
</dbReference>
<feature type="domain" description="AP2/ERF" evidence="11">
    <location>
        <begin position="91"/>
        <end position="148"/>
    </location>
</feature>
<dbReference type="PROSITE" id="PS01194">
    <property type="entry name" value="RIBOSOMAL_L15E"/>
    <property type="match status" value="1"/>
</dbReference>
<dbReference type="Pfam" id="PF00847">
    <property type="entry name" value="AP2"/>
    <property type="match status" value="1"/>
</dbReference>
<evidence type="ECO:0000256" key="9">
    <source>
        <dbReference type="RuleBase" id="RU000663"/>
    </source>
</evidence>
<dbReference type="CDD" id="cd00018">
    <property type="entry name" value="AP2"/>
    <property type="match status" value="1"/>
</dbReference>